<dbReference type="Proteomes" id="UP000789508">
    <property type="component" value="Unassembled WGS sequence"/>
</dbReference>
<organism evidence="3 4">
    <name type="scientific">Ambispora leptoticha</name>
    <dbReference type="NCBI Taxonomy" id="144679"/>
    <lineage>
        <taxon>Eukaryota</taxon>
        <taxon>Fungi</taxon>
        <taxon>Fungi incertae sedis</taxon>
        <taxon>Mucoromycota</taxon>
        <taxon>Glomeromycotina</taxon>
        <taxon>Glomeromycetes</taxon>
        <taxon>Archaeosporales</taxon>
        <taxon>Ambisporaceae</taxon>
        <taxon>Ambispora</taxon>
    </lineage>
</organism>
<proteinExistence type="predicted"/>
<keyword evidence="4" id="KW-1185">Reference proteome</keyword>
<reference evidence="3" key="1">
    <citation type="submission" date="2021-06" db="EMBL/GenBank/DDBJ databases">
        <authorList>
            <person name="Kallberg Y."/>
            <person name="Tangrot J."/>
            <person name="Rosling A."/>
        </authorList>
    </citation>
    <scope>NUCLEOTIDE SEQUENCE</scope>
    <source>
        <strain evidence="3">FL130A</strain>
    </source>
</reference>
<gene>
    <name evidence="3" type="ORF">ALEPTO_LOCUS6705</name>
</gene>
<evidence type="ECO:0000256" key="1">
    <source>
        <dbReference type="SAM" id="MobiDB-lite"/>
    </source>
</evidence>
<dbReference type="AlphaFoldDB" id="A0A9N9BLL8"/>
<keyword evidence="2" id="KW-0472">Membrane</keyword>
<evidence type="ECO:0000313" key="4">
    <source>
        <dbReference type="Proteomes" id="UP000789508"/>
    </source>
</evidence>
<sequence length="415" mass="46388">MNQLQSEITQLESNPAKNQAELESKRKKLKELEEKEKQLFKSLPITTQISNLKREIKDLENKSTRTKAEEALLTKKKKQLAELLKKQQDANTNNSAKSSSSFYDSLLNFPFVSDKDINNGKVLSLCCDNSRCFLESSKICFYPSLSFYCNKIAQMIFCGGVEEPCGGIINDTLITDFNSIGSCKIDSNNMEISLTKAATVCTLINNDYRICDKAPFPTFNGSYATIDSTPSNSSYTYYGLAPVNYFLMGVSVVGIVIISSTGGIIWGIIYKRKIKKKDLKLLKELIELATVDEVLGDEILGKEEINEGKLPLFSSGLFKTWFSDNCAIIISKKSTLKGYCLWIAVCESTFEKNKTDVKLIKAIVRDLKSTLENSDYPAAEIHNNVYAPNLPVLSQDYKNIVKKTTTLTPTDDPNN</sequence>
<name>A0A9N9BLL8_9GLOM</name>
<evidence type="ECO:0000313" key="3">
    <source>
        <dbReference type="EMBL" id="CAG8568590.1"/>
    </source>
</evidence>
<dbReference type="EMBL" id="CAJVPS010002440">
    <property type="protein sequence ID" value="CAG8568590.1"/>
    <property type="molecule type" value="Genomic_DNA"/>
</dbReference>
<keyword evidence="2" id="KW-0812">Transmembrane</keyword>
<feature type="transmembrane region" description="Helical" evidence="2">
    <location>
        <begin position="245"/>
        <end position="270"/>
    </location>
</feature>
<accession>A0A9N9BLL8</accession>
<protein>
    <submittedName>
        <fullName evidence="3">4150_t:CDS:1</fullName>
    </submittedName>
</protein>
<feature type="compositionally biased region" description="Polar residues" evidence="1">
    <location>
        <begin position="1"/>
        <end position="17"/>
    </location>
</feature>
<comment type="caution">
    <text evidence="3">The sequence shown here is derived from an EMBL/GenBank/DDBJ whole genome shotgun (WGS) entry which is preliminary data.</text>
</comment>
<keyword evidence="2" id="KW-1133">Transmembrane helix</keyword>
<evidence type="ECO:0000256" key="2">
    <source>
        <dbReference type="SAM" id="Phobius"/>
    </source>
</evidence>
<feature type="region of interest" description="Disordered" evidence="1">
    <location>
        <begin position="1"/>
        <end position="24"/>
    </location>
</feature>